<evidence type="ECO:0000259" key="11">
    <source>
        <dbReference type="PROSITE" id="PS51472"/>
    </source>
</evidence>
<comment type="caution">
    <text evidence="12">The sequence shown here is derived from an EMBL/GenBank/DDBJ whole genome shotgun (WGS) entry which is preliminary data.</text>
</comment>
<dbReference type="InterPro" id="IPR007846">
    <property type="entry name" value="RRM_NUP35_dom"/>
</dbReference>
<feature type="compositionally biased region" description="Polar residues" evidence="10">
    <location>
        <begin position="497"/>
        <end position="546"/>
    </location>
</feature>
<comment type="subcellular location">
    <subcellularLocation>
        <location evidence="1">Nucleus</location>
        <location evidence="1">Nuclear pore complex</location>
    </subcellularLocation>
</comment>
<protein>
    <recommendedName>
        <fullName evidence="11">RRM Nup35-type domain-containing protein</fullName>
    </recommendedName>
</protein>
<dbReference type="EMBL" id="JAJSOW010000106">
    <property type="protein sequence ID" value="KAI9161364.1"/>
    <property type="molecule type" value="Genomic_DNA"/>
</dbReference>
<evidence type="ECO:0000256" key="9">
    <source>
        <dbReference type="PROSITE-ProRule" id="PRU00804"/>
    </source>
</evidence>
<gene>
    <name evidence="12" type="ORF">LWI28_016725</name>
</gene>
<dbReference type="GO" id="GO:0006607">
    <property type="term" value="P:NLS-bearing protein import into nucleus"/>
    <property type="evidence" value="ECO:0007669"/>
    <property type="project" value="TreeGrafter"/>
</dbReference>
<keyword evidence="3 9" id="KW-0813">Transport</keyword>
<proteinExistence type="inferred from homology"/>
<keyword evidence="4 9" id="KW-0509">mRNA transport</keyword>
<dbReference type="InterPro" id="IPR032675">
    <property type="entry name" value="LRR_dom_sf"/>
</dbReference>
<evidence type="ECO:0000313" key="12">
    <source>
        <dbReference type="EMBL" id="KAI9161364.1"/>
    </source>
</evidence>
<dbReference type="GO" id="GO:0003676">
    <property type="term" value="F:nucleic acid binding"/>
    <property type="evidence" value="ECO:0007669"/>
    <property type="project" value="InterPro"/>
</dbReference>
<keyword evidence="7 9" id="KW-0906">Nuclear pore complex</keyword>
<evidence type="ECO:0000256" key="5">
    <source>
        <dbReference type="ARBA" id="ARBA00022927"/>
    </source>
</evidence>
<keyword evidence="8 9" id="KW-0539">Nucleus</keyword>
<dbReference type="SUPFAM" id="SSF54928">
    <property type="entry name" value="RNA-binding domain, RBD"/>
    <property type="match status" value="1"/>
</dbReference>
<dbReference type="Gene3D" id="3.30.70.330">
    <property type="match status" value="1"/>
</dbReference>
<dbReference type="GO" id="GO:0044613">
    <property type="term" value="C:nuclear pore central transport channel"/>
    <property type="evidence" value="ECO:0007669"/>
    <property type="project" value="TreeGrafter"/>
</dbReference>
<dbReference type="GO" id="GO:0044615">
    <property type="term" value="C:nuclear pore nuclear basket"/>
    <property type="evidence" value="ECO:0007669"/>
    <property type="project" value="TreeGrafter"/>
</dbReference>
<dbReference type="Gene3D" id="3.80.10.10">
    <property type="entry name" value="Ribonuclease Inhibitor"/>
    <property type="match status" value="1"/>
</dbReference>
<evidence type="ECO:0000256" key="6">
    <source>
        <dbReference type="ARBA" id="ARBA00023010"/>
    </source>
</evidence>
<sequence length="692" mass="76425">MSGCPNLKELRLSFVTFTYQEFHSLISNFPLLEVLDLDTCELERITISSNILKCLSINYCYKLKAIDIDTPNLVSFIYKRNQIPEFSINAPCPWYVEFANKKAKDSPGYEIIFDLDTSWFLKMKGFLEESNQIEFLTLKIWSAKEFGIAVVQLTRRRSSTAGIVASGEVAAGHGELDSESWKRVFDVSSLVSVEDDQMMGVYNKCDQLKIKDKKESKGVKELCNFDNDLGGRRSERKVVFLDKGPSMSLACAISNFNLVRGGNDMRKVSDGPNYSKLDGVGFEGCGVGKSIGLIKGPKEGYSISTSENKMVFDQAPHDYSESAAEDNGMLSEVGEDLEEAGHDFPGHDRSNKSSKRHGGVIVIKGIPSIFCLIAKTRGKFVQFTFLTTMPLKRGKIKRTQNREGEFTMNSTVHRTPKSGRNSLFFQDLASPISASRGKFSSPGQAAAVSALWRENFGGSDLPPPPMYTLEDRSDYSPESGILDYPVSPEIKSGLRTPAQSSGRDVSSTPVKGRSEASTSFAVIGGQQNQQGSTSVSWWSPGKVSSSEQEEKGRGSPVEGVVQPGALITLPPPREVARPEMQKTSLPAGNLNEEEWVTVYGFSPADTNLVLREFEKCGVILKHVPGPREANWMHILYQNRADAQKALSKNGMQINGVLIVGVKPVDPMQRHVLNERLNNQGFMTFPPSIKQKL</sequence>
<dbReference type="GO" id="GO:0006999">
    <property type="term" value="P:nuclear pore organization"/>
    <property type="evidence" value="ECO:0007669"/>
    <property type="project" value="TreeGrafter"/>
</dbReference>
<name>A0AAD5NJ20_ACENE</name>
<reference evidence="12" key="2">
    <citation type="submission" date="2023-02" db="EMBL/GenBank/DDBJ databases">
        <authorList>
            <person name="Swenson N.G."/>
            <person name="Wegrzyn J.L."/>
            <person name="Mcevoy S.L."/>
        </authorList>
    </citation>
    <scope>NUCLEOTIDE SEQUENCE</scope>
    <source>
        <strain evidence="12">91603</strain>
        <tissue evidence="12">Leaf</tissue>
    </source>
</reference>
<evidence type="ECO:0000313" key="13">
    <source>
        <dbReference type="Proteomes" id="UP001064489"/>
    </source>
</evidence>
<dbReference type="Proteomes" id="UP001064489">
    <property type="component" value="Chromosome 2"/>
</dbReference>
<dbReference type="SUPFAM" id="SSF52047">
    <property type="entry name" value="RNI-like"/>
    <property type="match status" value="1"/>
</dbReference>
<dbReference type="AlphaFoldDB" id="A0AAD5NJ20"/>
<evidence type="ECO:0000256" key="1">
    <source>
        <dbReference type="ARBA" id="ARBA00004567"/>
    </source>
</evidence>
<dbReference type="PANTHER" id="PTHR21527">
    <property type="entry name" value="NUCLEOPORIN NUP35"/>
    <property type="match status" value="1"/>
</dbReference>
<keyword evidence="5" id="KW-0653">Protein transport</keyword>
<dbReference type="Pfam" id="PF05172">
    <property type="entry name" value="RRM_Nup35"/>
    <property type="match status" value="1"/>
</dbReference>
<accession>A0AAD5NJ20</accession>
<keyword evidence="6" id="KW-0811">Translocation</keyword>
<feature type="region of interest" description="Disordered" evidence="10">
    <location>
        <begin position="460"/>
        <end position="571"/>
    </location>
</feature>
<evidence type="ECO:0000256" key="10">
    <source>
        <dbReference type="SAM" id="MobiDB-lite"/>
    </source>
</evidence>
<dbReference type="InterPro" id="IPR055357">
    <property type="entry name" value="LRR_At1g61320_AtMIF1"/>
</dbReference>
<dbReference type="FunFam" id="3.30.70.330:FF:000095">
    <property type="entry name" value="Putative Nucleoporin NUP53"/>
    <property type="match status" value="1"/>
</dbReference>
<dbReference type="GO" id="GO:0051028">
    <property type="term" value="P:mRNA transport"/>
    <property type="evidence" value="ECO:0007669"/>
    <property type="project" value="UniProtKB-UniRule"/>
</dbReference>
<evidence type="ECO:0000256" key="7">
    <source>
        <dbReference type="ARBA" id="ARBA00023132"/>
    </source>
</evidence>
<dbReference type="GO" id="GO:0005543">
    <property type="term" value="F:phospholipid binding"/>
    <property type="evidence" value="ECO:0007669"/>
    <property type="project" value="TreeGrafter"/>
</dbReference>
<dbReference type="Pfam" id="PF23622">
    <property type="entry name" value="LRR_At1g61320_AtMIF1"/>
    <property type="match status" value="1"/>
</dbReference>
<evidence type="ECO:0000256" key="2">
    <source>
        <dbReference type="ARBA" id="ARBA00009454"/>
    </source>
</evidence>
<feature type="domain" description="RRM Nup35-type" evidence="11">
    <location>
        <begin position="590"/>
        <end position="671"/>
    </location>
</feature>
<evidence type="ECO:0000256" key="4">
    <source>
        <dbReference type="ARBA" id="ARBA00022816"/>
    </source>
</evidence>
<dbReference type="PROSITE" id="PS51472">
    <property type="entry name" value="RRM_NUP35"/>
    <property type="match status" value="1"/>
</dbReference>
<dbReference type="CDD" id="cd12441">
    <property type="entry name" value="RRM_Nup53_like"/>
    <property type="match status" value="1"/>
</dbReference>
<reference evidence="12" key="1">
    <citation type="journal article" date="2022" name="Plant J.">
        <title>Strategies of tolerance reflected in two North American maple genomes.</title>
        <authorList>
            <person name="McEvoy S.L."/>
            <person name="Sezen U.U."/>
            <person name="Trouern-Trend A."/>
            <person name="McMahon S.M."/>
            <person name="Schaberg P.G."/>
            <person name="Yang J."/>
            <person name="Wegrzyn J.L."/>
            <person name="Swenson N.G."/>
        </authorList>
    </citation>
    <scope>NUCLEOTIDE SEQUENCE</scope>
    <source>
        <strain evidence="12">91603</strain>
    </source>
</reference>
<dbReference type="InterPro" id="IPR035979">
    <property type="entry name" value="RBD_domain_sf"/>
</dbReference>
<comment type="similarity">
    <text evidence="2">Belongs to the Nup35 family.</text>
</comment>
<evidence type="ECO:0000256" key="8">
    <source>
        <dbReference type="ARBA" id="ARBA00023242"/>
    </source>
</evidence>
<dbReference type="PANTHER" id="PTHR21527:SF6">
    <property type="entry name" value="NUCLEOPORIN NUP35"/>
    <property type="match status" value="1"/>
</dbReference>
<dbReference type="InterPro" id="IPR012677">
    <property type="entry name" value="Nucleotide-bd_a/b_plait_sf"/>
</dbReference>
<keyword evidence="13" id="KW-1185">Reference proteome</keyword>
<evidence type="ECO:0000256" key="3">
    <source>
        <dbReference type="ARBA" id="ARBA00022448"/>
    </source>
</evidence>
<organism evidence="12 13">
    <name type="scientific">Acer negundo</name>
    <name type="common">Box elder</name>
    <dbReference type="NCBI Taxonomy" id="4023"/>
    <lineage>
        <taxon>Eukaryota</taxon>
        <taxon>Viridiplantae</taxon>
        <taxon>Streptophyta</taxon>
        <taxon>Embryophyta</taxon>
        <taxon>Tracheophyta</taxon>
        <taxon>Spermatophyta</taxon>
        <taxon>Magnoliopsida</taxon>
        <taxon>eudicotyledons</taxon>
        <taxon>Gunneridae</taxon>
        <taxon>Pentapetalae</taxon>
        <taxon>rosids</taxon>
        <taxon>malvids</taxon>
        <taxon>Sapindales</taxon>
        <taxon>Sapindaceae</taxon>
        <taxon>Hippocastanoideae</taxon>
        <taxon>Acereae</taxon>
        <taxon>Acer</taxon>
    </lineage>
</organism>
<dbReference type="GO" id="GO:0017056">
    <property type="term" value="F:structural constituent of nuclear pore"/>
    <property type="evidence" value="ECO:0007669"/>
    <property type="project" value="TreeGrafter"/>
</dbReference>